<evidence type="ECO:0000256" key="1">
    <source>
        <dbReference type="ARBA" id="ARBA00022679"/>
    </source>
</evidence>
<accession>A0A8K0EJN0</accession>
<name>A0A8K0EJN0_BRALA</name>
<dbReference type="SUPFAM" id="SSF55729">
    <property type="entry name" value="Acyl-CoA N-acyltransferases (Nat)"/>
    <property type="match status" value="1"/>
</dbReference>
<dbReference type="Gene3D" id="3.40.630.30">
    <property type="match status" value="1"/>
</dbReference>
<dbReference type="GO" id="GO:0008080">
    <property type="term" value="F:N-acetyltransferase activity"/>
    <property type="evidence" value="ECO:0007669"/>
    <property type="project" value="InterPro"/>
</dbReference>
<evidence type="ECO:0000256" key="2">
    <source>
        <dbReference type="SAM" id="Phobius"/>
    </source>
</evidence>
<feature type="domain" description="N-acetyltransferase" evidence="3">
    <location>
        <begin position="76"/>
        <end position="224"/>
    </location>
</feature>
<feature type="transmembrane region" description="Helical" evidence="2">
    <location>
        <begin position="70"/>
        <end position="91"/>
    </location>
</feature>
<dbReference type="CDD" id="cd04301">
    <property type="entry name" value="NAT_SF"/>
    <property type="match status" value="1"/>
</dbReference>
<dbReference type="InterPro" id="IPR016181">
    <property type="entry name" value="Acyl_CoA_acyltransferase"/>
</dbReference>
<keyword evidence="2" id="KW-1133">Transmembrane helix</keyword>
<dbReference type="PANTHER" id="PTHR13947">
    <property type="entry name" value="GNAT FAMILY N-ACETYLTRANSFERASE"/>
    <property type="match status" value="1"/>
</dbReference>
<dbReference type="Proteomes" id="UP000838412">
    <property type="component" value="Chromosome 2"/>
</dbReference>
<protein>
    <submittedName>
        <fullName evidence="4">NAT8 protein</fullName>
    </submittedName>
</protein>
<dbReference type="InterPro" id="IPR050769">
    <property type="entry name" value="NAT_camello-type"/>
</dbReference>
<dbReference type="AlphaFoldDB" id="A0A8K0EJN0"/>
<feature type="transmembrane region" description="Helical" evidence="2">
    <location>
        <begin position="47"/>
        <end position="64"/>
    </location>
</feature>
<organism evidence="4 5">
    <name type="scientific">Branchiostoma lanceolatum</name>
    <name type="common">Common lancelet</name>
    <name type="synonym">Amphioxus lanceolatum</name>
    <dbReference type="NCBI Taxonomy" id="7740"/>
    <lineage>
        <taxon>Eukaryota</taxon>
        <taxon>Metazoa</taxon>
        <taxon>Chordata</taxon>
        <taxon>Cephalochordata</taxon>
        <taxon>Leptocardii</taxon>
        <taxon>Amphioxiformes</taxon>
        <taxon>Branchiostomatidae</taxon>
        <taxon>Branchiostoma</taxon>
    </lineage>
</organism>
<keyword evidence="5" id="KW-1185">Reference proteome</keyword>
<sequence length="234" mass="27274">MGTNTAEMGVKIRTFRPSDTRRIRNVLIEGLYSNIDPAFFVGVRRPSVIGAVVAWTAFMYYWTLSLLSAITVFVALLFIYYNSLLIAAYFLTKGPLFDDVQDVQRNYMKPRRNFWVAEADNGQVVGTIAITLKSLDKPANERADDVAWLRRMAVSENYRRQGIAKRLVETAIRFCRRNKYRRIELITTEVQLPAKALYEKMGFRCVNTWARRQYGFVLWTFTLVYDMQQDSTYH</sequence>
<dbReference type="EMBL" id="OV696687">
    <property type="protein sequence ID" value="CAH1253851.1"/>
    <property type="molecule type" value="Genomic_DNA"/>
</dbReference>
<keyword evidence="2" id="KW-0812">Transmembrane</keyword>
<evidence type="ECO:0000313" key="4">
    <source>
        <dbReference type="EMBL" id="CAH1253851.1"/>
    </source>
</evidence>
<evidence type="ECO:0000313" key="5">
    <source>
        <dbReference type="Proteomes" id="UP000838412"/>
    </source>
</evidence>
<proteinExistence type="predicted"/>
<evidence type="ECO:0000259" key="3">
    <source>
        <dbReference type="PROSITE" id="PS51186"/>
    </source>
</evidence>
<keyword evidence="2" id="KW-0472">Membrane</keyword>
<dbReference type="PROSITE" id="PS51186">
    <property type="entry name" value="GNAT"/>
    <property type="match status" value="1"/>
</dbReference>
<dbReference type="OrthoDB" id="9985577at2759"/>
<dbReference type="Pfam" id="PF00583">
    <property type="entry name" value="Acetyltransf_1"/>
    <property type="match status" value="1"/>
</dbReference>
<dbReference type="PANTHER" id="PTHR13947:SF37">
    <property type="entry name" value="LD18367P"/>
    <property type="match status" value="1"/>
</dbReference>
<reference evidence="4" key="1">
    <citation type="submission" date="2022-01" db="EMBL/GenBank/DDBJ databases">
        <authorList>
            <person name="Braso-Vives M."/>
        </authorList>
    </citation>
    <scope>NUCLEOTIDE SEQUENCE</scope>
</reference>
<gene>
    <name evidence="4" type="primary">NAT8</name>
    <name evidence="4" type="ORF">BLAG_LOCUS13477</name>
</gene>
<dbReference type="InterPro" id="IPR000182">
    <property type="entry name" value="GNAT_dom"/>
</dbReference>
<keyword evidence="1" id="KW-0808">Transferase</keyword>